<feature type="compositionally biased region" description="Acidic residues" evidence="1">
    <location>
        <begin position="338"/>
        <end position="358"/>
    </location>
</feature>
<proteinExistence type="predicted"/>
<feature type="compositionally biased region" description="Basic residues" evidence="1">
    <location>
        <begin position="420"/>
        <end position="438"/>
    </location>
</feature>
<feature type="region of interest" description="Disordered" evidence="1">
    <location>
        <begin position="1"/>
        <end position="78"/>
    </location>
</feature>
<evidence type="ECO:0000313" key="3">
    <source>
        <dbReference type="Proteomes" id="UP000799779"/>
    </source>
</evidence>
<protein>
    <submittedName>
        <fullName evidence="2">Uncharacterized protein</fullName>
    </submittedName>
</protein>
<organism evidence="2 3">
    <name type="scientific">Amniculicola lignicola CBS 123094</name>
    <dbReference type="NCBI Taxonomy" id="1392246"/>
    <lineage>
        <taxon>Eukaryota</taxon>
        <taxon>Fungi</taxon>
        <taxon>Dikarya</taxon>
        <taxon>Ascomycota</taxon>
        <taxon>Pezizomycotina</taxon>
        <taxon>Dothideomycetes</taxon>
        <taxon>Pleosporomycetidae</taxon>
        <taxon>Pleosporales</taxon>
        <taxon>Amniculicolaceae</taxon>
        <taxon>Amniculicola</taxon>
    </lineage>
</organism>
<feature type="compositionally biased region" description="Polar residues" evidence="1">
    <location>
        <begin position="60"/>
        <end position="70"/>
    </location>
</feature>
<dbReference type="EMBL" id="ML977560">
    <property type="protein sequence ID" value="KAF2006405.1"/>
    <property type="molecule type" value="Genomic_DNA"/>
</dbReference>
<reference evidence="2" key="1">
    <citation type="journal article" date="2020" name="Stud. Mycol.">
        <title>101 Dothideomycetes genomes: a test case for predicting lifestyles and emergence of pathogens.</title>
        <authorList>
            <person name="Haridas S."/>
            <person name="Albert R."/>
            <person name="Binder M."/>
            <person name="Bloem J."/>
            <person name="Labutti K."/>
            <person name="Salamov A."/>
            <person name="Andreopoulos B."/>
            <person name="Baker S."/>
            <person name="Barry K."/>
            <person name="Bills G."/>
            <person name="Bluhm B."/>
            <person name="Cannon C."/>
            <person name="Castanera R."/>
            <person name="Culley D."/>
            <person name="Daum C."/>
            <person name="Ezra D."/>
            <person name="Gonzalez J."/>
            <person name="Henrissat B."/>
            <person name="Kuo A."/>
            <person name="Liang C."/>
            <person name="Lipzen A."/>
            <person name="Lutzoni F."/>
            <person name="Magnuson J."/>
            <person name="Mondo S."/>
            <person name="Nolan M."/>
            <person name="Ohm R."/>
            <person name="Pangilinan J."/>
            <person name="Park H.-J."/>
            <person name="Ramirez L."/>
            <person name="Alfaro M."/>
            <person name="Sun H."/>
            <person name="Tritt A."/>
            <person name="Yoshinaga Y."/>
            <person name="Zwiers L.-H."/>
            <person name="Turgeon B."/>
            <person name="Goodwin S."/>
            <person name="Spatafora J."/>
            <person name="Crous P."/>
            <person name="Grigoriev I."/>
        </authorList>
    </citation>
    <scope>NUCLEOTIDE SEQUENCE</scope>
    <source>
        <strain evidence="2">CBS 123094</strain>
    </source>
</reference>
<feature type="compositionally biased region" description="Acidic residues" evidence="1">
    <location>
        <begin position="272"/>
        <end position="281"/>
    </location>
</feature>
<feature type="compositionally biased region" description="Acidic residues" evidence="1">
    <location>
        <begin position="234"/>
        <end position="264"/>
    </location>
</feature>
<gene>
    <name evidence="2" type="ORF">P154DRAFT_530064</name>
</gene>
<feature type="compositionally biased region" description="Polar residues" evidence="1">
    <location>
        <begin position="148"/>
        <end position="172"/>
    </location>
</feature>
<dbReference type="Proteomes" id="UP000799779">
    <property type="component" value="Unassembled WGS sequence"/>
</dbReference>
<evidence type="ECO:0000313" key="2">
    <source>
        <dbReference type="EMBL" id="KAF2006405.1"/>
    </source>
</evidence>
<sequence>MGSPSSPAEQSDELSPHQIDDREESTTPGAHSADLSTNDTTAQHSTYANDGLPLDPDAQANLSYEDLQSQPDDESPETVACYENRENTLIKGYTIKDAVAFVRECGFDDVDEDSPLPELKRRLSYVLDEQFAIIVENNIKTLAAAAGNPTQSPGESIDQGKQQLCEGNSPSMTAADEESSSGSSQQENEEKGEAEGGSEGGAKRGSEGGEDNSEKAGEENGEENWEKIGKEDKDESGEDDVEGIGEDDEEEVGGEAGEEIEEEHVEEHGEWDGDDPVDSEIESTSNHPANSSLSDTTLPPTHGQPESTAQDDEGDGEGPFMDAESDPAIDGSVPLQTDEVDISEVPAEEGEDGEEPFFDADPSHEIGSSIPVPAGEVGALKAPSVKSEDNDDNDDHAVHNNAGQSEAERQDATRDPPTRLLRRVRNPARQRLYRNHHGRVAESPRHKRRT</sequence>
<feature type="region of interest" description="Disordered" evidence="1">
    <location>
        <begin position="146"/>
        <end position="450"/>
    </location>
</feature>
<feature type="compositionally biased region" description="Basic and acidic residues" evidence="1">
    <location>
        <begin position="201"/>
        <end position="233"/>
    </location>
</feature>
<feature type="compositionally biased region" description="Polar residues" evidence="1">
    <location>
        <begin position="26"/>
        <end position="48"/>
    </location>
</feature>
<keyword evidence="3" id="KW-1185">Reference proteome</keyword>
<dbReference type="AlphaFoldDB" id="A0A6A5X229"/>
<feature type="compositionally biased region" description="Basic and acidic residues" evidence="1">
    <location>
        <begin position="406"/>
        <end position="417"/>
    </location>
</feature>
<feature type="compositionally biased region" description="Polar residues" evidence="1">
    <location>
        <begin position="282"/>
        <end position="308"/>
    </location>
</feature>
<evidence type="ECO:0000256" key="1">
    <source>
        <dbReference type="SAM" id="MobiDB-lite"/>
    </source>
</evidence>
<name>A0A6A5X229_9PLEO</name>
<accession>A0A6A5X229</accession>